<comment type="caution">
    <text evidence="2">The sequence shown here is derived from an EMBL/GenBank/DDBJ whole genome shotgun (WGS) entry which is preliminary data.</text>
</comment>
<sequence length="77" mass="8906">MWLQVMRIKMIVRIFFAASAMAFAFLMVCFLVVLVAFDLNNADKVWTGIYPAIAWLFALLICCKFMRESKATYPQSE</sequence>
<keyword evidence="1" id="KW-0812">Transmembrane</keyword>
<organism evidence="2 3">
    <name type="scientific">Xanthomonas vesicatoria</name>
    <dbReference type="NCBI Taxonomy" id="56460"/>
    <lineage>
        <taxon>Bacteria</taxon>
        <taxon>Pseudomonadati</taxon>
        <taxon>Pseudomonadota</taxon>
        <taxon>Gammaproteobacteria</taxon>
        <taxon>Lysobacterales</taxon>
        <taxon>Lysobacteraceae</taxon>
        <taxon>Xanthomonas</taxon>
    </lineage>
</organism>
<dbReference type="Proteomes" id="UP000030969">
    <property type="component" value="Unassembled WGS sequence"/>
</dbReference>
<dbReference type="AlphaFoldDB" id="A0AAJ0IV33"/>
<evidence type="ECO:0000256" key="1">
    <source>
        <dbReference type="SAM" id="Phobius"/>
    </source>
</evidence>
<feature type="transmembrane region" description="Helical" evidence="1">
    <location>
        <begin position="49"/>
        <end position="66"/>
    </location>
</feature>
<evidence type="ECO:0000313" key="2">
    <source>
        <dbReference type="EMBL" id="KHM90803.1"/>
    </source>
</evidence>
<keyword evidence="1" id="KW-0472">Membrane</keyword>
<reference evidence="2 3" key="1">
    <citation type="submission" date="2014-11" db="EMBL/GenBank/DDBJ databases">
        <title>Draft Genome Sequences of Xanthomonas vesicatoria Strains from the Balkan Peninsula.</title>
        <authorList>
            <person name="Vancheva T."/>
            <person name="Lefeuvre P."/>
            <person name="Bogatzevska N."/>
            <person name="Moncheva P."/>
            <person name="Koebnik R."/>
        </authorList>
    </citation>
    <scope>NUCLEOTIDE SEQUENCE [LARGE SCALE GENOMIC DNA]</scope>
    <source>
        <strain evidence="2 3">53M</strain>
    </source>
</reference>
<keyword evidence="1" id="KW-1133">Transmembrane helix</keyword>
<proteinExistence type="predicted"/>
<name>A0AAJ0IV33_9XANT</name>
<evidence type="ECO:0000313" key="3">
    <source>
        <dbReference type="Proteomes" id="UP000030969"/>
    </source>
</evidence>
<dbReference type="EMBL" id="JSYJ01000202">
    <property type="protein sequence ID" value="KHM90803.1"/>
    <property type="molecule type" value="Genomic_DNA"/>
</dbReference>
<protein>
    <submittedName>
        <fullName evidence="2">Uncharacterized protein</fullName>
    </submittedName>
</protein>
<feature type="transmembrane region" description="Helical" evidence="1">
    <location>
        <begin position="12"/>
        <end position="37"/>
    </location>
</feature>
<gene>
    <name evidence="2" type="ORF">OR61_20900</name>
</gene>
<accession>A0AAJ0IV33</accession>